<reference evidence="2 3" key="2">
    <citation type="submission" date="2017-10" db="EMBL/GenBank/DDBJ databases">
        <title>Extensive intraspecific genome diversity in a model arbuscular mycorrhizal fungus.</title>
        <authorList>
            <person name="Chen E.C.H."/>
            <person name="Morin E."/>
            <person name="Baudet D."/>
            <person name="Noel J."/>
            <person name="Ndikumana S."/>
            <person name="Charron P."/>
            <person name="St-Onge C."/>
            <person name="Giorgi J."/>
            <person name="Grigoriev I.V."/>
            <person name="Roux C."/>
            <person name="Martin F.M."/>
            <person name="Corradi N."/>
        </authorList>
    </citation>
    <scope>NUCLEOTIDE SEQUENCE [LARGE SCALE GENOMIC DNA]</scope>
    <source>
        <strain evidence="2 3">C2</strain>
    </source>
</reference>
<comment type="caution">
    <text evidence="2">The sequence shown here is derived from an EMBL/GenBank/DDBJ whole genome shotgun (WGS) entry which is preliminary data.</text>
</comment>
<dbReference type="VEuPathDB" id="FungiDB:FUN_012974"/>
<dbReference type="SUPFAM" id="SSF81383">
    <property type="entry name" value="F-box domain"/>
    <property type="match status" value="1"/>
</dbReference>
<protein>
    <recommendedName>
        <fullName evidence="4">F-box domain-containing protein</fullName>
    </recommendedName>
</protein>
<dbReference type="VEuPathDB" id="FungiDB:RhiirA1_480836"/>
<dbReference type="EMBL" id="LLXL01003256">
    <property type="protein sequence ID" value="PKK59032.1"/>
    <property type="molecule type" value="Genomic_DNA"/>
</dbReference>
<reference evidence="2 3" key="1">
    <citation type="submission" date="2016-04" db="EMBL/GenBank/DDBJ databases">
        <title>Genome analyses suggest a sexual origin of heterokaryosis in a supposedly ancient asexual fungus.</title>
        <authorList>
            <person name="Ropars J."/>
            <person name="Sedzielewska K."/>
            <person name="Noel J."/>
            <person name="Charron P."/>
            <person name="Farinelli L."/>
            <person name="Marton T."/>
            <person name="Kruger M."/>
            <person name="Pelin A."/>
            <person name="Brachmann A."/>
            <person name="Corradi N."/>
        </authorList>
    </citation>
    <scope>NUCLEOTIDE SEQUENCE [LARGE SCALE GENOMIC DNA]</scope>
    <source>
        <strain evidence="2 3">C2</strain>
    </source>
</reference>
<dbReference type="VEuPathDB" id="FungiDB:RhiirA1_476785"/>
<evidence type="ECO:0000313" key="2">
    <source>
        <dbReference type="EMBL" id="PKK59032.1"/>
    </source>
</evidence>
<keyword evidence="1" id="KW-0175">Coiled coil</keyword>
<proteinExistence type="predicted"/>
<gene>
    <name evidence="2" type="ORF">RhiirC2_795418</name>
</gene>
<evidence type="ECO:0000313" key="3">
    <source>
        <dbReference type="Proteomes" id="UP000233469"/>
    </source>
</evidence>
<accession>A0A2N1MBM0</accession>
<name>A0A2N1MBM0_9GLOM</name>
<feature type="coiled-coil region" evidence="1">
    <location>
        <begin position="39"/>
        <end position="80"/>
    </location>
</feature>
<organism evidence="2 3">
    <name type="scientific">Rhizophagus irregularis</name>
    <dbReference type="NCBI Taxonomy" id="588596"/>
    <lineage>
        <taxon>Eukaryota</taxon>
        <taxon>Fungi</taxon>
        <taxon>Fungi incertae sedis</taxon>
        <taxon>Mucoromycota</taxon>
        <taxon>Glomeromycotina</taxon>
        <taxon>Glomeromycetes</taxon>
        <taxon>Glomerales</taxon>
        <taxon>Glomeraceae</taxon>
        <taxon>Rhizophagus</taxon>
    </lineage>
</organism>
<sequence length="296" mass="34687">MVTDQKHPSDSTSNEQEVIRHTKKLAQIFGLNEQNAEVYSALSGENRALKKQLEEYHSQHSTLERRVKRLERDMGSIKVKLEDLDECVDRETVVDLIHEIAPTLISEKGQKKNKDFSYSSESSEESDLGEIVEESHGYRVREKKAVPHKQRRRARPRKPYKMHTVNLLDILPPELIPFILKYLPEQDLINSCSINDIWKNDAKLEWHKRLKFLLGLIVQGNYTVKKYYSKLKECNLSKEYPEELLRNLFLKGLSPENMFKVRMNGLLDLASIIAINRHSPRSYFDRILADQTERWI</sequence>
<dbReference type="VEuPathDB" id="FungiDB:RhiirFUN_017976"/>
<dbReference type="VEuPathDB" id="FungiDB:RhiirFUN_003410"/>
<dbReference type="Proteomes" id="UP000233469">
    <property type="component" value="Unassembled WGS sequence"/>
</dbReference>
<dbReference type="InterPro" id="IPR036047">
    <property type="entry name" value="F-box-like_dom_sf"/>
</dbReference>
<dbReference type="AlphaFoldDB" id="A0A2N1MBM0"/>
<evidence type="ECO:0000256" key="1">
    <source>
        <dbReference type="SAM" id="Coils"/>
    </source>
</evidence>
<evidence type="ECO:0008006" key="4">
    <source>
        <dbReference type="Google" id="ProtNLM"/>
    </source>
</evidence>